<sequence>MMTTQYTVTSENIFARARPQKVSVTEAYSYHQELSANPFISQLRGDAHRGRISAHVPYDGYQYFTRNAIEDAQEQIEQLQIDDPDARLEATIGHLAFVNIRDTRRKDGSPLAALHDAIPLRVPVRCSELKHTQRYSGVHEAVLNIDYFPPDAGNYPFPIKIDFRVVDPEDQPVTPDELQIRPGKKSRAGFVPEQIIRQPAFSSELWLILSINLLWPRRSKAEPSAVIKRVSLTWPTITSLAPSSLRFTLGDKKYQMLYNPEKGCLEWVTIPLDRVDDADPGTPTDSVKDKVENQDGPPASNESGAEATPPNSKPDDADSTTGPEPIEDSETSGDDNLEDEEHDDLEDGTMWRMRSAEMQLIVEQPGQLRNETTLDGEIEVEVGDELYSGMDARLFSAAGKRQPRGTLSLKTTLHLSFRVYLEDEFNRRDVSATYTLHFDEVVPEEGRVDDIMAALRDRGFSLETFPKQGADDSPRWFIQASRDEGPNEILLLLVVRGRRYTTRRRAETPGWHRYVSKFESGDIRVTIYGRVPRDNRELTSEVNELRKSLSTRFSHMQAQR</sequence>
<comment type="caution">
    <text evidence="2">The sequence shown here is derived from an EMBL/GenBank/DDBJ whole genome shotgun (WGS) entry which is preliminary data.</text>
</comment>
<feature type="compositionally biased region" description="Acidic residues" evidence="1">
    <location>
        <begin position="325"/>
        <end position="343"/>
    </location>
</feature>
<gene>
    <name evidence="2" type="ORF">RM445_12305</name>
</gene>
<reference evidence="3" key="1">
    <citation type="submission" date="2023-07" db="EMBL/GenBank/DDBJ databases">
        <title>30 novel species of actinomycetes from the DSMZ collection.</title>
        <authorList>
            <person name="Nouioui I."/>
        </authorList>
    </citation>
    <scope>NUCLEOTIDE SEQUENCE [LARGE SCALE GENOMIC DNA]</scope>
    <source>
        <strain evidence="3">DSM 45834</strain>
    </source>
</reference>
<dbReference type="Proteomes" id="UP001183202">
    <property type="component" value="Unassembled WGS sequence"/>
</dbReference>
<dbReference type="EMBL" id="JAVREJ010000007">
    <property type="protein sequence ID" value="MDT0350305.1"/>
    <property type="molecule type" value="Genomic_DNA"/>
</dbReference>
<name>A0ABU2N993_9PSEU</name>
<accession>A0ABU2N993</accession>
<proteinExistence type="predicted"/>
<dbReference type="RefSeq" id="WP_311556339.1">
    <property type="nucleotide sequence ID" value="NZ_JAVREJ010000007.1"/>
</dbReference>
<protein>
    <submittedName>
        <fullName evidence="2">Uncharacterized protein</fullName>
    </submittedName>
</protein>
<organism evidence="2 3">
    <name type="scientific">Pseudonocardia charpentierae</name>
    <dbReference type="NCBI Taxonomy" id="3075545"/>
    <lineage>
        <taxon>Bacteria</taxon>
        <taxon>Bacillati</taxon>
        <taxon>Actinomycetota</taxon>
        <taxon>Actinomycetes</taxon>
        <taxon>Pseudonocardiales</taxon>
        <taxon>Pseudonocardiaceae</taxon>
        <taxon>Pseudonocardia</taxon>
    </lineage>
</organism>
<feature type="region of interest" description="Disordered" evidence="1">
    <location>
        <begin position="276"/>
        <end position="343"/>
    </location>
</feature>
<evidence type="ECO:0000313" key="3">
    <source>
        <dbReference type="Proteomes" id="UP001183202"/>
    </source>
</evidence>
<evidence type="ECO:0000313" key="2">
    <source>
        <dbReference type="EMBL" id="MDT0350305.1"/>
    </source>
</evidence>
<keyword evidence="3" id="KW-1185">Reference proteome</keyword>
<evidence type="ECO:0000256" key="1">
    <source>
        <dbReference type="SAM" id="MobiDB-lite"/>
    </source>
</evidence>